<evidence type="ECO:0000256" key="2">
    <source>
        <dbReference type="ARBA" id="ARBA00004193"/>
    </source>
</evidence>
<dbReference type="InterPro" id="IPR024370">
    <property type="entry name" value="PBP_domain"/>
</dbReference>
<dbReference type="Proteomes" id="UP001516588">
    <property type="component" value="Unassembled WGS sequence"/>
</dbReference>
<feature type="domain" description="PBP" evidence="10">
    <location>
        <begin position="30"/>
        <end position="151"/>
    </location>
</feature>
<comment type="subunit">
    <text evidence="4">The complex is composed of two ATP-binding proteins (PstB), two transmembrane proteins (PstC and PstA) and a solute-binding protein (PstS).</text>
</comment>
<sequence length="288" mass="30163">MKKFLALGLCAMMAVTTFVSCGSSDSGSGEGPTGDITVVSREEGSGTRGAFVELMGVMDEEENDITTQNAEVTNSTSVMMQTVAGNDAAIGYVSLGSLSDDVKALKVDGVEATVDNVKSGDYKVARPFNIVKGKNVSELAQDFEKYIMSEEGQATVAEEGYIREDNTEEYTASGLSGKITLAGSTSVAPVMEVLAEGYKALNPDVEIEIQQTGSGAGIESAIAGTCDLGMSSRALTEDELAQGLTVTEIATDGIAVIVNNNNTIEDLTTDIIGQIFKGEITTWDEVTK</sequence>
<keyword evidence="6 9" id="KW-0732">Signal</keyword>
<evidence type="ECO:0000256" key="4">
    <source>
        <dbReference type="ARBA" id="ARBA00011529"/>
    </source>
</evidence>
<feature type="chain" id="PRO_5047288931" evidence="9">
    <location>
        <begin position="22"/>
        <end position="288"/>
    </location>
</feature>
<feature type="signal peptide" evidence="9">
    <location>
        <begin position="1"/>
        <end position="21"/>
    </location>
</feature>
<keyword evidence="8" id="KW-0449">Lipoprotein</keyword>
<evidence type="ECO:0000256" key="3">
    <source>
        <dbReference type="ARBA" id="ARBA00008725"/>
    </source>
</evidence>
<proteinExistence type="inferred from homology"/>
<evidence type="ECO:0000259" key="10">
    <source>
        <dbReference type="Pfam" id="PF12849"/>
    </source>
</evidence>
<keyword evidence="12" id="KW-1185">Reference proteome</keyword>
<evidence type="ECO:0000313" key="12">
    <source>
        <dbReference type="Proteomes" id="UP001516588"/>
    </source>
</evidence>
<comment type="subcellular location">
    <subcellularLocation>
        <location evidence="2">Cell membrane</location>
        <topology evidence="2">Lipid-anchor</topology>
    </subcellularLocation>
</comment>
<name>A0ABR9QZ24_9FIRM</name>
<dbReference type="PANTHER" id="PTHR30570:SF1">
    <property type="entry name" value="PHOSPHATE-BINDING PROTEIN PSTS"/>
    <property type="match status" value="1"/>
</dbReference>
<evidence type="ECO:0000256" key="6">
    <source>
        <dbReference type="ARBA" id="ARBA00022729"/>
    </source>
</evidence>
<dbReference type="SUPFAM" id="SSF53850">
    <property type="entry name" value="Periplasmic binding protein-like II"/>
    <property type="match status" value="2"/>
</dbReference>
<dbReference type="Pfam" id="PF12849">
    <property type="entry name" value="PBP_like_2"/>
    <property type="match status" value="2"/>
</dbReference>
<dbReference type="PROSITE" id="PS51257">
    <property type="entry name" value="PROKAR_LIPOPROTEIN"/>
    <property type="match status" value="1"/>
</dbReference>
<feature type="domain" description="PBP" evidence="10">
    <location>
        <begin position="173"/>
        <end position="285"/>
    </location>
</feature>
<accession>A0ABR9QZ24</accession>
<keyword evidence="5" id="KW-0592">Phosphate transport</keyword>
<comment type="function">
    <text evidence="1">Part of the ABC transporter complex PstSACB involved in phosphate import.</text>
</comment>
<keyword evidence="5" id="KW-0813">Transport</keyword>
<comment type="similarity">
    <text evidence="3">Belongs to the PstS family.</text>
</comment>
<evidence type="ECO:0000313" key="11">
    <source>
        <dbReference type="EMBL" id="MBE5036124.1"/>
    </source>
</evidence>
<evidence type="ECO:0000256" key="1">
    <source>
        <dbReference type="ARBA" id="ARBA00002841"/>
    </source>
</evidence>
<evidence type="ECO:0000256" key="8">
    <source>
        <dbReference type="ARBA" id="ARBA00023288"/>
    </source>
</evidence>
<dbReference type="PANTHER" id="PTHR30570">
    <property type="entry name" value="PERIPLASMIC PHOSPHATE BINDING COMPONENT OF PHOSPHATE ABC TRANSPORTER"/>
    <property type="match status" value="1"/>
</dbReference>
<evidence type="ECO:0000256" key="5">
    <source>
        <dbReference type="ARBA" id="ARBA00022592"/>
    </source>
</evidence>
<dbReference type="Gene3D" id="3.40.190.10">
    <property type="entry name" value="Periplasmic binding protein-like II"/>
    <property type="match status" value="2"/>
</dbReference>
<dbReference type="InterPro" id="IPR050811">
    <property type="entry name" value="Phosphate_ABC_transporter"/>
</dbReference>
<keyword evidence="7" id="KW-0564">Palmitate</keyword>
<evidence type="ECO:0000256" key="9">
    <source>
        <dbReference type="SAM" id="SignalP"/>
    </source>
</evidence>
<gene>
    <name evidence="11" type="ORF">INF20_07550</name>
</gene>
<comment type="caution">
    <text evidence="11">The sequence shown here is derived from an EMBL/GenBank/DDBJ whole genome shotgun (WGS) entry which is preliminary data.</text>
</comment>
<organism evidence="11 12">
    <name type="scientific">Gallibacter intestinalis</name>
    <dbReference type="NCBI Taxonomy" id="2779356"/>
    <lineage>
        <taxon>Bacteria</taxon>
        <taxon>Bacillati</taxon>
        <taxon>Bacillota</taxon>
        <taxon>Clostridia</taxon>
        <taxon>Eubacteriales</taxon>
        <taxon>Eubacteriaceae</taxon>
        <taxon>Gallibacter</taxon>
    </lineage>
</organism>
<protein>
    <submittedName>
        <fullName evidence="11">Extracellular solute-binding protein</fullName>
    </submittedName>
</protein>
<reference evidence="11 12" key="1">
    <citation type="submission" date="2020-10" db="EMBL/GenBank/DDBJ databases">
        <title>ChiBAC.</title>
        <authorList>
            <person name="Zenner C."/>
            <person name="Hitch T.C.A."/>
            <person name="Clavel T."/>
        </authorList>
    </citation>
    <scope>NUCLEOTIDE SEQUENCE [LARGE SCALE GENOMIC DNA]</scope>
    <source>
        <strain evidence="11 12">DSM 108706</strain>
    </source>
</reference>
<dbReference type="EMBL" id="JADCKA010000016">
    <property type="protein sequence ID" value="MBE5036124.1"/>
    <property type="molecule type" value="Genomic_DNA"/>
</dbReference>
<evidence type="ECO:0000256" key="7">
    <source>
        <dbReference type="ARBA" id="ARBA00023139"/>
    </source>
</evidence>